<sequence>MRGKIRRPSGDWQIPFATISCPSTPSMRSPLKVIEPPRGFKMPEMARRVVDFPAPFEPIKVTISP</sequence>
<evidence type="ECO:0000313" key="1">
    <source>
        <dbReference type="EMBL" id="CAB4704244.1"/>
    </source>
</evidence>
<dbReference type="EMBL" id="CAEZXU010000096">
    <property type="protein sequence ID" value="CAB4704244.1"/>
    <property type="molecule type" value="Genomic_DNA"/>
</dbReference>
<dbReference type="AlphaFoldDB" id="A0A6J6Q8D5"/>
<reference evidence="1" key="1">
    <citation type="submission" date="2020-05" db="EMBL/GenBank/DDBJ databases">
        <authorList>
            <person name="Chiriac C."/>
            <person name="Salcher M."/>
            <person name="Ghai R."/>
            <person name="Kavagutti S V."/>
        </authorList>
    </citation>
    <scope>NUCLEOTIDE SEQUENCE</scope>
</reference>
<proteinExistence type="predicted"/>
<gene>
    <name evidence="1" type="ORF">UFOPK2592_00896</name>
</gene>
<organism evidence="1">
    <name type="scientific">freshwater metagenome</name>
    <dbReference type="NCBI Taxonomy" id="449393"/>
    <lineage>
        <taxon>unclassified sequences</taxon>
        <taxon>metagenomes</taxon>
        <taxon>ecological metagenomes</taxon>
    </lineage>
</organism>
<accession>A0A6J6Q8D5</accession>
<name>A0A6J6Q8D5_9ZZZZ</name>
<protein>
    <submittedName>
        <fullName evidence="1">Unannotated protein</fullName>
    </submittedName>
</protein>